<feature type="transmembrane region" description="Helical" evidence="6">
    <location>
        <begin position="231"/>
        <end position="254"/>
    </location>
</feature>
<dbReference type="PROSITE" id="PS50850">
    <property type="entry name" value="MFS"/>
    <property type="match status" value="1"/>
</dbReference>
<dbReference type="EMBL" id="CP017080">
    <property type="protein sequence ID" value="AOH53877.1"/>
    <property type="molecule type" value="Genomic_DNA"/>
</dbReference>
<dbReference type="SUPFAM" id="SSF103473">
    <property type="entry name" value="MFS general substrate transporter"/>
    <property type="match status" value="1"/>
</dbReference>
<evidence type="ECO:0000256" key="3">
    <source>
        <dbReference type="ARBA" id="ARBA00022692"/>
    </source>
</evidence>
<dbReference type="InterPro" id="IPR020846">
    <property type="entry name" value="MFS_dom"/>
</dbReference>
<dbReference type="Proteomes" id="UP000077926">
    <property type="component" value="Chromosome"/>
</dbReference>
<feature type="transmembrane region" description="Helical" evidence="6">
    <location>
        <begin position="7"/>
        <end position="24"/>
    </location>
</feature>
<accession>A0A1B3XKX6</accession>
<feature type="transmembrane region" description="Helical" evidence="6">
    <location>
        <begin position="163"/>
        <end position="185"/>
    </location>
</feature>
<feature type="domain" description="Major facilitator superfamily (MFS) profile" evidence="7">
    <location>
        <begin position="10"/>
        <end position="413"/>
    </location>
</feature>
<comment type="subcellular location">
    <subcellularLocation>
        <location evidence="1">Cell membrane</location>
        <topology evidence="1">Multi-pass membrane protein</topology>
    </subcellularLocation>
</comment>
<organism evidence="8 9">
    <name type="scientific">Peribacillus muralis</name>
    <dbReference type="NCBI Taxonomy" id="264697"/>
    <lineage>
        <taxon>Bacteria</taxon>
        <taxon>Bacillati</taxon>
        <taxon>Bacillota</taxon>
        <taxon>Bacilli</taxon>
        <taxon>Bacillales</taxon>
        <taxon>Bacillaceae</taxon>
        <taxon>Peribacillus</taxon>
    </lineage>
</organism>
<keyword evidence="9" id="KW-1185">Reference proteome</keyword>
<dbReference type="Gene3D" id="1.20.1250.20">
    <property type="entry name" value="MFS general substrate transporter like domains"/>
    <property type="match status" value="2"/>
</dbReference>
<evidence type="ECO:0000313" key="9">
    <source>
        <dbReference type="Proteomes" id="UP000077926"/>
    </source>
</evidence>
<proteinExistence type="predicted"/>
<evidence type="ECO:0000259" key="7">
    <source>
        <dbReference type="PROSITE" id="PS50850"/>
    </source>
</evidence>
<sequence length="424" mass="46749">MKRIHYSWIILIITFFSIIVAGIVRSSSGVFIVPLEDEFGWDRSVISLAFAISLFLYGLSGPFMAALIEVLGLKKMMVLGMSTLLTGISLTFFMKHEWQLMLIWGVIIGLGCGVFLTVLSPYVANRWFDKRRGLAVGILTASTATGQLILLPVLAIIIENYSFRWAIGLVMVLSLIMLLIILLFMKNTPKEVGALPYGAEGKIRESAAVQKKNPIGMAFRSLKEAAGVKEFWLLAASFFICGLSTSGLIGTHFISYCISFGLPVVTAASLLSFMGIFDLIGTTLSGWLSDRFDNRWLLFWYYGLRGASLVLLPFALKEGTITLLIIFSVFYGLDWIATVPPTISISRQVFGLERSGIIYGWIFASHQAGAAVAAYGGGLIFKVFNSYTWGFFLAGIFCLLGSLFVILIKRERTASIMNDDTVKL</sequence>
<dbReference type="GO" id="GO:0022857">
    <property type="term" value="F:transmembrane transporter activity"/>
    <property type="evidence" value="ECO:0007669"/>
    <property type="project" value="InterPro"/>
</dbReference>
<gene>
    <name evidence="8" type="ORF">ABE28_005905</name>
</gene>
<keyword evidence="4 6" id="KW-1133">Transmembrane helix</keyword>
<feature type="transmembrane region" description="Helical" evidence="6">
    <location>
        <begin position="100"/>
        <end position="122"/>
    </location>
</feature>
<keyword evidence="5 6" id="KW-0472">Membrane</keyword>
<dbReference type="STRING" id="264697.ABE28_005905"/>
<reference evidence="8 9" key="1">
    <citation type="submission" date="2016-08" db="EMBL/GenBank/DDBJ databases">
        <title>Complete genome sequence of Bacillus muralis G25-68, a strain with toxicity to nematodes.</title>
        <authorList>
            <person name="Zheng Z."/>
        </authorList>
    </citation>
    <scope>NUCLEOTIDE SEQUENCE [LARGE SCALE GENOMIC DNA]</scope>
    <source>
        <strain evidence="8 9">G25-68</strain>
    </source>
</reference>
<feature type="transmembrane region" description="Helical" evidence="6">
    <location>
        <begin position="387"/>
        <end position="408"/>
    </location>
</feature>
<dbReference type="AlphaFoldDB" id="A0A1B3XKX6"/>
<evidence type="ECO:0000256" key="6">
    <source>
        <dbReference type="SAM" id="Phobius"/>
    </source>
</evidence>
<dbReference type="KEGG" id="bmur:ABE28_005905"/>
<dbReference type="Pfam" id="PF07690">
    <property type="entry name" value="MFS_1"/>
    <property type="match status" value="1"/>
</dbReference>
<feature type="transmembrane region" description="Helical" evidence="6">
    <location>
        <begin position="296"/>
        <end position="315"/>
    </location>
</feature>
<dbReference type="InterPro" id="IPR011701">
    <property type="entry name" value="MFS"/>
</dbReference>
<evidence type="ECO:0000313" key="8">
    <source>
        <dbReference type="EMBL" id="AOH53877.1"/>
    </source>
</evidence>
<feature type="transmembrane region" description="Helical" evidence="6">
    <location>
        <begin position="260"/>
        <end position="284"/>
    </location>
</feature>
<dbReference type="RefSeq" id="WP_064466619.1">
    <property type="nucleotide sequence ID" value="NZ_CP017080.1"/>
</dbReference>
<dbReference type="PANTHER" id="PTHR11360:SF284">
    <property type="entry name" value="EG:103B4.3 PROTEIN-RELATED"/>
    <property type="match status" value="1"/>
</dbReference>
<protein>
    <submittedName>
        <fullName evidence="8">MFS transporter</fullName>
    </submittedName>
</protein>
<evidence type="ECO:0000256" key="5">
    <source>
        <dbReference type="ARBA" id="ARBA00023136"/>
    </source>
</evidence>
<evidence type="ECO:0000256" key="2">
    <source>
        <dbReference type="ARBA" id="ARBA00022448"/>
    </source>
</evidence>
<feature type="transmembrane region" description="Helical" evidence="6">
    <location>
        <begin position="134"/>
        <end position="157"/>
    </location>
</feature>
<evidence type="ECO:0000256" key="4">
    <source>
        <dbReference type="ARBA" id="ARBA00022989"/>
    </source>
</evidence>
<dbReference type="InterPro" id="IPR050327">
    <property type="entry name" value="Proton-linked_MCT"/>
</dbReference>
<dbReference type="CDD" id="cd17355">
    <property type="entry name" value="MFS_YcxA_like"/>
    <property type="match status" value="1"/>
</dbReference>
<dbReference type="PANTHER" id="PTHR11360">
    <property type="entry name" value="MONOCARBOXYLATE TRANSPORTER"/>
    <property type="match status" value="1"/>
</dbReference>
<dbReference type="OrthoDB" id="182417at2"/>
<keyword evidence="2" id="KW-0813">Transport</keyword>
<keyword evidence="3 6" id="KW-0812">Transmembrane</keyword>
<dbReference type="GO" id="GO:0005886">
    <property type="term" value="C:plasma membrane"/>
    <property type="evidence" value="ECO:0007669"/>
    <property type="project" value="UniProtKB-SubCell"/>
</dbReference>
<name>A0A1B3XKX6_9BACI</name>
<feature type="transmembrane region" description="Helical" evidence="6">
    <location>
        <begin position="44"/>
        <end position="64"/>
    </location>
</feature>
<feature type="transmembrane region" description="Helical" evidence="6">
    <location>
        <begin position="321"/>
        <end position="345"/>
    </location>
</feature>
<dbReference type="InterPro" id="IPR036259">
    <property type="entry name" value="MFS_trans_sf"/>
</dbReference>
<evidence type="ECO:0000256" key="1">
    <source>
        <dbReference type="ARBA" id="ARBA00004651"/>
    </source>
</evidence>